<dbReference type="GO" id="GO:0005524">
    <property type="term" value="F:ATP binding"/>
    <property type="evidence" value="ECO:0007669"/>
    <property type="project" value="UniProtKB-KW"/>
</dbReference>
<evidence type="ECO:0000313" key="5">
    <source>
        <dbReference type="EMBL" id="MDW5596140.1"/>
    </source>
</evidence>
<dbReference type="Pfam" id="PF17912">
    <property type="entry name" value="OB_MalK"/>
    <property type="match status" value="1"/>
</dbReference>
<organism evidence="5 6">
    <name type="scientific">Conexibacter stalactiti</name>
    <dbReference type="NCBI Taxonomy" id="1940611"/>
    <lineage>
        <taxon>Bacteria</taxon>
        <taxon>Bacillati</taxon>
        <taxon>Actinomycetota</taxon>
        <taxon>Thermoleophilia</taxon>
        <taxon>Solirubrobacterales</taxon>
        <taxon>Conexibacteraceae</taxon>
        <taxon>Conexibacter</taxon>
    </lineage>
</organism>
<dbReference type="InterPro" id="IPR003593">
    <property type="entry name" value="AAA+_ATPase"/>
</dbReference>
<evidence type="ECO:0000259" key="4">
    <source>
        <dbReference type="PROSITE" id="PS50893"/>
    </source>
</evidence>
<keyword evidence="2" id="KW-0547">Nucleotide-binding</keyword>
<dbReference type="Gene3D" id="2.40.50.100">
    <property type="match status" value="1"/>
</dbReference>
<dbReference type="Proteomes" id="UP001284601">
    <property type="component" value="Unassembled WGS sequence"/>
</dbReference>
<dbReference type="PANTHER" id="PTHR43875:SF1">
    <property type="entry name" value="OSMOPROTECTIVE COMPOUNDS UPTAKE ATP-BINDING PROTEIN GGTA"/>
    <property type="match status" value="1"/>
</dbReference>
<dbReference type="Gene3D" id="3.40.50.300">
    <property type="entry name" value="P-loop containing nucleotide triphosphate hydrolases"/>
    <property type="match status" value="1"/>
</dbReference>
<keyword evidence="6" id="KW-1185">Reference proteome</keyword>
<keyword evidence="1" id="KW-0813">Transport</keyword>
<dbReference type="InterPro" id="IPR003439">
    <property type="entry name" value="ABC_transporter-like_ATP-bd"/>
</dbReference>
<dbReference type="InterPro" id="IPR040582">
    <property type="entry name" value="OB_MalK-like"/>
</dbReference>
<keyword evidence="3 5" id="KW-0067">ATP-binding</keyword>
<dbReference type="PROSITE" id="PS50893">
    <property type="entry name" value="ABC_TRANSPORTER_2"/>
    <property type="match status" value="1"/>
</dbReference>
<gene>
    <name evidence="5" type="primary">ugpC</name>
    <name evidence="5" type="ORF">R7226_17465</name>
</gene>
<dbReference type="PROSITE" id="PS00211">
    <property type="entry name" value="ABC_TRANSPORTER_1"/>
    <property type="match status" value="1"/>
</dbReference>
<proteinExistence type="predicted"/>
<evidence type="ECO:0000256" key="3">
    <source>
        <dbReference type="ARBA" id="ARBA00022840"/>
    </source>
</evidence>
<dbReference type="PANTHER" id="PTHR43875">
    <property type="entry name" value="MALTODEXTRIN IMPORT ATP-BINDING PROTEIN MSMX"/>
    <property type="match status" value="1"/>
</dbReference>
<dbReference type="InterPro" id="IPR012340">
    <property type="entry name" value="NA-bd_OB-fold"/>
</dbReference>
<dbReference type="CDD" id="cd03301">
    <property type="entry name" value="ABC_MalK_N"/>
    <property type="match status" value="1"/>
</dbReference>
<dbReference type="InterPro" id="IPR008995">
    <property type="entry name" value="Mo/tungstate-bd_C_term_dom"/>
</dbReference>
<dbReference type="SMART" id="SM00382">
    <property type="entry name" value="AAA"/>
    <property type="match status" value="1"/>
</dbReference>
<dbReference type="SUPFAM" id="SSF50331">
    <property type="entry name" value="MOP-like"/>
    <property type="match status" value="1"/>
</dbReference>
<sequence>MGAIEIDAVSKVYDGGVCAVDAVELEVADGEFMVLVGPSGCGKSTLLRMIAGLEEVTHGAIRIGGRDVTRLQPPDRDIAMVFQNYALYPHMTVAENLAFGLRQRRTPKEEVARRVDEVSGMLGLEELMARKPVALSGGQRQRVAMGRALVREPAAFLMDEPLSNLDAKLRASMRGQLARLHERVGTTTVYVTHDQVEAMTLGQRVAVMRGGVLQQCDVPQELFRRPVNLFVAAFIGSPSMNLADAVVGDGVVRFGEHAIALPEGYGLAGSDGAERRVVLGIRPTDLELAGPSVDPSWPRIAVTVEAVEELGAETHAIFALEAPRVTAEAVQEAADQRDPDDGTLLADDRRARFTAAVHGRHAVRAGERIELAVDHRALHVFDPVSGDALSLGLRPRTASEDLAQGARSSSGGVA</sequence>
<dbReference type="RefSeq" id="WP_318598520.1">
    <property type="nucleotide sequence ID" value="NZ_JAWSTH010000048.1"/>
</dbReference>
<dbReference type="Pfam" id="PF00005">
    <property type="entry name" value="ABC_tran"/>
    <property type="match status" value="1"/>
</dbReference>
<dbReference type="Gene3D" id="2.40.50.140">
    <property type="entry name" value="Nucleic acid-binding proteins"/>
    <property type="match status" value="1"/>
</dbReference>
<dbReference type="InterPro" id="IPR015855">
    <property type="entry name" value="ABC_transpr_MalK-like"/>
</dbReference>
<reference evidence="5 6" key="2">
    <citation type="submission" date="2023-10" db="EMBL/GenBank/DDBJ databases">
        <authorList>
            <person name="Han X.F."/>
        </authorList>
    </citation>
    <scope>NUCLEOTIDE SEQUENCE [LARGE SCALE GENOMIC DNA]</scope>
    <source>
        <strain evidence="5 6">KCTC 39840</strain>
    </source>
</reference>
<evidence type="ECO:0000313" key="6">
    <source>
        <dbReference type="Proteomes" id="UP001284601"/>
    </source>
</evidence>
<dbReference type="InterPro" id="IPR017871">
    <property type="entry name" value="ABC_transporter-like_CS"/>
</dbReference>
<feature type="domain" description="ABC transporter" evidence="4">
    <location>
        <begin position="4"/>
        <end position="235"/>
    </location>
</feature>
<evidence type="ECO:0000256" key="2">
    <source>
        <dbReference type="ARBA" id="ARBA00022741"/>
    </source>
</evidence>
<reference evidence="6" key="1">
    <citation type="submission" date="2023-07" db="EMBL/GenBank/DDBJ databases">
        <title>Conexibacter stalactiti sp. nov., isolated from stalactites in a lava cave and emended description of the genus Conexibacter.</title>
        <authorList>
            <person name="Lee S.D."/>
        </authorList>
    </citation>
    <scope>NUCLEOTIDE SEQUENCE [LARGE SCALE GENOMIC DNA]</scope>
    <source>
        <strain evidence="6">KCTC 39840</strain>
    </source>
</reference>
<dbReference type="NCBIfam" id="NF008653">
    <property type="entry name" value="PRK11650.1"/>
    <property type="match status" value="1"/>
</dbReference>
<evidence type="ECO:0000256" key="1">
    <source>
        <dbReference type="ARBA" id="ARBA00022448"/>
    </source>
</evidence>
<accession>A0ABU4HS50</accession>
<dbReference type="SUPFAM" id="SSF52540">
    <property type="entry name" value="P-loop containing nucleoside triphosphate hydrolases"/>
    <property type="match status" value="1"/>
</dbReference>
<protein>
    <submittedName>
        <fullName evidence="5">Sn-glycerol-3-phosphate ABC transporter ATP-binding protein UgpC</fullName>
    </submittedName>
</protein>
<comment type="caution">
    <text evidence="5">The sequence shown here is derived from an EMBL/GenBank/DDBJ whole genome shotgun (WGS) entry which is preliminary data.</text>
</comment>
<dbReference type="EMBL" id="JAWSTH010000048">
    <property type="protein sequence ID" value="MDW5596140.1"/>
    <property type="molecule type" value="Genomic_DNA"/>
</dbReference>
<dbReference type="InterPro" id="IPR027417">
    <property type="entry name" value="P-loop_NTPase"/>
</dbReference>
<dbReference type="InterPro" id="IPR047641">
    <property type="entry name" value="ABC_transpr_MalK/UgpC-like"/>
</dbReference>
<name>A0ABU4HS50_9ACTN</name>